<gene>
    <name evidence="1" type="ORF">RFULGI_LOCUS3187</name>
</gene>
<dbReference type="Proteomes" id="UP000789396">
    <property type="component" value="Unassembled WGS sequence"/>
</dbReference>
<dbReference type="SUPFAM" id="SSF54277">
    <property type="entry name" value="CAD &amp; PB1 domains"/>
    <property type="match status" value="1"/>
</dbReference>
<protein>
    <submittedName>
        <fullName evidence="1">15078_t:CDS:1</fullName>
    </submittedName>
</protein>
<keyword evidence="2" id="KW-1185">Reference proteome</keyword>
<evidence type="ECO:0000313" key="2">
    <source>
        <dbReference type="Proteomes" id="UP000789396"/>
    </source>
</evidence>
<dbReference type="OrthoDB" id="2438274at2759"/>
<name>A0A9N9F986_9GLOM</name>
<dbReference type="EMBL" id="CAJVPZ010002672">
    <property type="protein sequence ID" value="CAG8517385.1"/>
    <property type="molecule type" value="Genomic_DNA"/>
</dbReference>
<proteinExistence type="predicted"/>
<reference evidence="1" key="1">
    <citation type="submission" date="2021-06" db="EMBL/GenBank/DDBJ databases">
        <authorList>
            <person name="Kallberg Y."/>
            <person name="Tangrot J."/>
            <person name="Rosling A."/>
        </authorList>
    </citation>
    <scope>NUCLEOTIDE SEQUENCE</scope>
    <source>
        <strain evidence="1">IN212</strain>
    </source>
</reference>
<dbReference type="Gene3D" id="3.10.20.90">
    <property type="entry name" value="Phosphatidylinositol 3-kinase Catalytic Subunit, Chain A, domain 1"/>
    <property type="match status" value="1"/>
</dbReference>
<comment type="caution">
    <text evidence="1">The sequence shown here is derived from an EMBL/GenBank/DDBJ whole genome shotgun (WGS) entry which is preliminary data.</text>
</comment>
<organism evidence="1 2">
    <name type="scientific">Racocetra fulgida</name>
    <dbReference type="NCBI Taxonomy" id="60492"/>
    <lineage>
        <taxon>Eukaryota</taxon>
        <taxon>Fungi</taxon>
        <taxon>Fungi incertae sedis</taxon>
        <taxon>Mucoromycota</taxon>
        <taxon>Glomeromycotina</taxon>
        <taxon>Glomeromycetes</taxon>
        <taxon>Diversisporales</taxon>
        <taxon>Gigasporaceae</taxon>
        <taxon>Racocetra</taxon>
    </lineage>
</organism>
<sequence length="331" mass="37933">MDGNIDGLPGESVYILLFLIVLIRTNHIYSAKVGKNSTLQDQTAYIKVDLKHIQIHPSNEFINSTRENKLAFLFRYTSHLISISLNNMEFEITIPLNQIVEMKITKEQEIAIELEQNFKKSVQLLKYYHYSKGNGNPPIITISSDPTNGKLNDAAYILFKPMHWVENNTLLMVEAGIQRLRFNLVRGNDDGFPGSSNVLINSSGNLADSQTQPQVLQPQVMDMDLLSFTEDESGVLYTEVNNDTMVHDNEVTELYITCVFLTERRAILFSQEGSFNQFIEYVRQRFGSSFNNISYKNKVNEMISLKDDEDWDVAKWEAEMEGTIRLNVYMG</sequence>
<dbReference type="AlphaFoldDB" id="A0A9N9F986"/>
<accession>A0A9N9F986</accession>
<evidence type="ECO:0000313" key="1">
    <source>
        <dbReference type="EMBL" id="CAG8517385.1"/>
    </source>
</evidence>